<evidence type="ECO:0000313" key="4">
    <source>
        <dbReference type="EMBL" id="PWK07436.1"/>
    </source>
</evidence>
<dbReference type="InterPro" id="IPR009081">
    <property type="entry name" value="PP-bd_ACP"/>
</dbReference>
<dbReference type="Pfam" id="PF00550">
    <property type="entry name" value="PP-binding"/>
    <property type="match status" value="1"/>
</dbReference>
<keyword evidence="2" id="KW-0597">Phosphoprotein</keyword>
<accession>A0A316D4E6</accession>
<dbReference type="RefSeq" id="WP_109690600.1">
    <property type="nucleotide sequence ID" value="NZ_QGGL01000017.1"/>
</dbReference>
<evidence type="ECO:0000256" key="2">
    <source>
        <dbReference type="ARBA" id="ARBA00022553"/>
    </source>
</evidence>
<dbReference type="Proteomes" id="UP000245634">
    <property type="component" value="Unassembled WGS sequence"/>
</dbReference>
<name>A0A316D4E6_9BACL</name>
<dbReference type="EMBL" id="QGGL01000017">
    <property type="protein sequence ID" value="PWK07436.1"/>
    <property type="molecule type" value="Genomic_DNA"/>
</dbReference>
<keyword evidence="5" id="KW-1185">Reference proteome</keyword>
<organism evidence="4 5">
    <name type="scientific">Tumebacillus permanentifrigoris</name>
    <dbReference type="NCBI Taxonomy" id="378543"/>
    <lineage>
        <taxon>Bacteria</taxon>
        <taxon>Bacillati</taxon>
        <taxon>Bacillota</taxon>
        <taxon>Bacilli</taxon>
        <taxon>Bacillales</taxon>
        <taxon>Alicyclobacillaceae</taxon>
        <taxon>Tumebacillus</taxon>
    </lineage>
</organism>
<dbReference type="AlphaFoldDB" id="A0A316D4E6"/>
<dbReference type="InterPro" id="IPR036736">
    <property type="entry name" value="ACP-like_sf"/>
</dbReference>
<gene>
    <name evidence="4" type="ORF">C7459_11734</name>
</gene>
<evidence type="ECO:0000256" key="1">
    <source>
        <dbReference type="ARBA" id="ARBA00022450"/>
    </source>
</evidence>
<feature type="domain" description="Carrier" evidence="3">
    <location>
        <begin position="6"/>
        <end position="89"/>
    </location>
</feature>
<proteinExistence type="predicted"/>
<dbReference type="PROSITE" id="PS00012">
    <property type="entry name" value="PHOSPHOPANTETHEINE"/>
    <property type="match status" value="1"/>
</dbReference>
<evidence type="ECO:0000259" key="3">
    <source>
        <dbReference type="PROSITE" id="PS50075"/>
    </source>
</evidence>
<comment type="caution">
    <text evidence="4">The sequence shown here is derived from an EMBL/GenBank/DDBJ whole genome shotgun (WGS) entry which is preliminary data.</text>
</comment>
<sequence>MKTIEEIKSVIKQNILIERLELEDITAEEINDNDQLFGEGLGLDSVEALDVVAGLEEEFGVKLQGLPQDEIQKHFFSVETLSQFIASKLGE</sequence>
<evidence type="ECO:0000313" key="5">
    <source>
        <dbReference type="Proteomes" id="UP000245634"/>
    </source>
</evidence>
<dbReference type="Gene3D" id="1.10.1200.10">
    <property type="entry name" value="ACP-like"/>
    <property type="match status" value="1"/>
</dbReference>
<protein>
    <submittedName>
        <fullName evidence="4">Acyl carrier protein</fullName>
    </submittedName>
</protein>
<keyword evidence="1" id="KW-0596">Phosphopantetheine</keyword>
<dbReference type="InterPro" id="IPR006162">
    <property type="entry name" value="Ppantetheine_attach_site"/>
</dbReference>
<dbReference type="SUPFAM" id="SSF47336">
    <property type="entry name" value="ACP-like"/>
    <property type="match status" value="1"/>
</dbReference>
<dbReference type="OrthoDB" id="9804551at2"/>
<dbReference type="PROSITE" id="PS50075">
    <property type="entry name" value="CARRIER"/>
    <property type="match status" value="1"/>
</dbReference>
<reference evidence="4 5" key="1">
    <citation type="submission" date="2018-05" db="EMBL/GenBank/DDBJ databases">
        <title>Genomic Encyclopedia of Type Strains, Phase IV (KMG-IV): sequencing the most valuable type-strain genomes for metagenomic binning, comparative biology and taxonomic classification.</title>
        <authorList>
            <person name="Goeker M."/>
        </authorList>
    </citation>
    <scope>NUCLEOTIDE SEQUENCE [LARGE SCALE GENOMIC DNA]</scope>
    <source>
        <strain evidence="4 5">DSM 18773</strain>
    </source>
</reference>